<dbReference type="NCBIfam" id="TIGR04183">
    <property type="entry name" value="Por_Secre_tail"/>
    <property type="match status" value="1"/>
</dbReference>
<comment type="caution">
    <text evidence="4">The sequence shown here is derived from an EMBL/GenBank/DDBJ whole genome shotgun (WGS) entry which is preliminary data.</text>
</comment>
<evidence type="ECO:0000256" key="1">
    <source>
        <dbReference type="ARBA" id="ARBA00022729"/>
    </source>
</evidence>
<keyword evidence="1 2" id="KW-0732">Signal</keyword>
<dbReference type="Proteomes" id="UP000610931">
    <property type="component" value="Unassembled WGS sequence"/>
</dbReference>
<sequence length="661" mass="71273">MEKLVLLIFMLAASGVSFSQCLNTSEYTDPPIPVGVNINDGEQHQIASGIEAGQYVEITGLNSGDEYQFTSNRTDNNNPNTDYITIRDGANLEIVFGTSPLTKDPIGTGTIRIHVNLDSGCGTDEDFHTLTIQNLSAATCNMPGAPGGISYKSDTRIDFYWSPPALSTPLGYDWQIVPSGNDPDDDIKAMGSTTVPTTNASSGSVLMPGTSYWIYVRSSCASNEKSGWFKFPPTYVTNSASPPDNDFCDGAIKAVQDINTDSASEATPIMDSLDGGAGTDVAAENCNGTTGNARDDVWYWFLAQTASVTITLDPTFDGILTLYSGDCNTLSYLDCSDDPNTTLADEEIIAGGLTVGLRYYVRVYYKGTTTPVDPTFDLRIWSSTSVTDNDMDGYVAHPDVDCNDNVASIHPDATEIPDNGIDEDCDGADLKTWYLDSDSDTYGDLNATSLSNTKPSGYVSDSTDCNDANGAVHPGATEVCDTIDNDCDGLVDDADPSVTGQTIYYVDADEDGYGDENDAGTGYCFDPGIGYSLTNNDCNDGNSAIHPDATEIPDNGIDDDCDGQTDETLALEAYDFDKVIIRPNPFNTNIFIELPDGYNEKLNVVLFDISGRVILQYIISDIINNTIEIDHLNNLQNGIYLLKISTPMNSSKKIMKRIVKL</sequence>
<dbReference type="Pfam" id="PF11617">
    <property type="entry name" value="Cu-binding_MopE"/>
    <property type="match status" value="3"/>
</dbReference>
<dbReference type="InterPro" id="IPR021655">
    <property type="entry name" value="Put_metal-bd"/>
</dbReference>
<feature type="signal peptide" evidence="2">
    <location>
        <begin position="1"/>
        <end position="19"/>
    </location>
</feature>
<feature type="domain" description="Secretion system C-terminal sorting" evidence="3">
    <location>
        <begin position="583"/>
        <end position="654"/>
    </location>
</feature>
<dbReference type="AlphaFoldDB" id="A0A8J7LTK4"/>
<dbReference type="EMBL" id="JAELVQ010000021">
    <property type="protein sequence ID" value="MBJ6369210.1"/>
    <property type="molecule type" value="Genomic_DNA"/>
</dbReference>
<reference evidence="4" key="1">
    <citation type="submission" date="2020-12" db="EMBL/GenBank/DDBJ databases">
        <title>Snuella sp. nov., isolated from sediment in Incheon.</title>
        <authorList>
            <person name="Kim W."/>
        </authorList>
    </citation>
    <scope>NUCLEOTIDE SEQUENCE</scope>
    <source>
        <strain evidence="4">CAU 1569</strain>
    </source>
</reference>
<gene>
    <name evidence="4" type="ORF">JF259_14035</name>
</gene>
<evidence type="ECO:0000259" key="3">
    <source>
        <dbReference type="Pfam" id="PF18962"/>
    </source>
</evidence>
<dbReference type="RefSeq" id="WP_199116110.1">
    <property type="nucleotide sequence ID" value="NZ_JAELVQ010000021.1"/>
</dbReference>
<name>A0A8J7LTK4_9FLAO</name>
<proteinExistence type="predicted"/>
<evidence type="ECO:0000313" key="5">
    <source>
        <dbReference type="Proteomes" id="UP000610931"/>
    </source>
</evidence>
<protein>
    <submittedName>
        <fullName evidence="4">T9SS type A sorting domain-containing protein</fullName>
    </submittedName>
</protein>
<dbReference type="Pfam" id="PF18962">
    <property type="entry name" value="Por_Secre_tail"/>
    <property type="match status" value="1"/>
</dbReference>
<evidence type="ECO:0000313" key="4">
    <source>
        <dbReference type="EMBL" id="MBJ6369210.1"/>
    </source>
</evidence>
<dbReference type="InterPro" id="IPR026444">
    <property type="entry name" value="Secre_tail"/>
</dbReference>
<evidence type="ECO:0000256" key="2">
    <source>
        <dbReference type="SAM" id="SignalP"/>
    </source>
</evidence>
<keyword evidence="5" id="KW-1185">Reference proteome</keyword>
<accession>A0A8J7LTK4</accession>
<organism evidence="4 5">
    <name type="scientific">Snuella sedimenti</name>
    <dbReference type="NCBI Taxonomy" id="2798802"/>
    <lineage>
        <taxon>Bacteria</taxon>
        <taxon>Pseudomonadati</taxon>
        <taxon>Bacteroidota</taxon>
        <taxon>Flavobacteriia</taxon>
        <taxon>Flavobacteriales</taxon>
        <taxon>Flavobacteriaceae</taxon>
        <taxon>Snuella</taxon>
    </lineage>
</organism>
<feature type="chain" id="PRO_5035215472" evidence="2">
    <location>
        <begin position="20"/>
        <end position="661"/>
    </location>
</feature>